<dbReference type="AlphaFoldDB" id="A0A1G6LUE4"/>
<dbReference type="Proteomes" id="UP000199034">
    <property type="component" value="Unassembled WGS sequence"/>
</dbReference>
<accession>A0A1G6LUE4</accession>
<sequence>MTEVLDALRALNVPLSLAALAGLLVRANDIYAALTFGRRLAWAGVLLLFVAATSGSAIKYVRHAPTDVSVPVVTLACSLVVVGLWLSRGEREDHTPT</sequence>
<dbReference type="RefSeq" id="WP_090851793.1">
    <property type="nucleotide sequence ID" value="NZ_FMZM01000002.1"/>
</dbReference>
<gene>
    <name evidence="1" type="ORF">SAMN05421872_102363</name>
</gene>
<keyword evidence="2" id="KW-1185">Reference proteome</keyword>
<proteinExistence type="predicted"/>
<dbReference type="STRING" id="1045774.SAMN05421872_102363"/>
<protein>
    <submittedName>
        <fullName evidence="1">Uncharacterized protein</fullName>
    </submittedName>
</protein>
<name>A0A1G6LUE4_9ACTN</name>
<reference evidence="1 2" key="1">
    <citation type="submission" date="2016-10" db="EMBL/GenBank/DDBJ databases">
        <authorList>
            <person name="de Groot N.N."/>
        </authorList>
    </citation>
    <scope>NUCLEOTIDE SEQUENCE [LARGE SCALE GENOMIC DNA]</scope>
    <source>
        <strain evidence="1 2">CGMCC 4.6858</strain>
    </source>
</reference>
<evidence type="ECO:0000313" key="1">
    <source>
        <dbReference type="EMBL" id="SDC46873.1"/>
    </source>
</evidence>
<dbReference type="EMBL" id="FMZM01000002">
    <property type="protein sequence ID" value="SDC46873.1"/>
    <property type="molecule type" value="Genomic_DNA"/>
</dbReference>
<evidence type="ECO:0000313" key="2">
    <source>
        <dbReference type="Proteomes" id="UP000199034"/>
    </source>
</evidence>
<organism evidence="1 2">
    <name type="scientific">Nocardioides lianchengensis</name>
    <dbReference type="NCBI Taxonomy" id="1045774"/>
    <lineage>
        <taxon>Bacteria</taxon>
        <taxon>Bacillati</taxon>
        <taxon>Actinomycetota</taxon>
        <taxon>Actinomycetes</taxon>
        <taxon>Propionibacteriales</taxon>
        <taxon>Nocardioidaceae</taxon>
        <taxon>Nocardioides</taxon>
    </lineage>
</organism>